<dbReference type="Proteomes" id="UP001054945">
    <property type="component" value="Unassembled WGS sequence"/>
</dbReference>
<dbReference type="EMBL" id="BPLR01007908">
    <property type="protein sequence ID" value="GIY20571.1"/>
    <property type="molecule type" value="Genomic_DNA"/>
</dbReference>
<evidence type="ECO:0000256" key="1">
    <source>
        <dbReference type="SAM" id="MobiDB-lite"/>
    </source>
</evidence>
<evidence type="ECO:0000313" key="2">
    <source>
        <dbReference type="EMBL" id="GIY20571.1"/>
    </source>
</evidence>
<gene>
    <name evidence="2" type="ORF">CEXT_609761</name>
</gene>
<keyword evidence="3" id="KW-1185">Reference proteome</keyword>
<evidence type="ECO:0000313" key="3">
    <source>
        <dbReference type="Proteomes" id="UP001054945"/>
    </source>
</evidence>
<sequence>MRNEPNSRTRKQHLAQLKEGELENPFIGGTKLPRQTHSESSESPLLSSNGVKGERVDLSNKLAFRSAEIVETEEWRWTRICRQGKVGMEARVILTALSTSPKRGGGFLLSF</sequence>
<comment type="caution">
    <text evidence="2">The sequence shown here is derived from an EMBL/GenBank/DDBJ whole genome shotgun (WGS) entry which is preliminary data.</text>
</comment>
<feature type="region of interest" description="Disordered" evidence="1">
    <location>
        <begin position="1"/>
        <end position="51"/>
    </location>
</feature>
<accession>A0AAV4RIJ5</accession>
<proteinExistence type="predicted"/>
<dbReference type="AlphaFoldDB" id="A0AAV4RIJ5"/>
<reference evidence="2 3" key="1">
    <citation type="submission" date="2021-06" db="EMBL/GenBank/DDBJ databases">
        <title>Caerostris extrusa draft genome.</title>
        <authorList>
            <person name="Kono N."/>
            <person name="Arakawa K."/>
        </authorList>
    </citation>
    <scope>NUCLEOTIDE SEQUENCE [LARGE SCALE GENOMIC DNA]</scope>
</reference>
<protein>
    <submittedName>
        <fullName evidence="2">Uncharacterized protein</fullName>
    </submittedName>
</protein>
<name>A0AAV4RIJ5_CAEEX</name>
<organism evidence="2 3">
    <name type="scientific">Caerostris extrusa</name>
    <name type="common">Bark spider</name>
    <name type="synonym">Caerostris bankana</name>
    <dbReference type="NCBI Taxonomy" id="172846"/>
    <lineage>
        <taxon>Eukaryota</taxon>
        <taxon>Metazoa</taxon>
        <taxon>Ecdysozoa</taxon>
        <taxon>Arthropoda</taxon>
        <taxon>Chelicerata</taxon>
        <taxon>Arachnida</taxon>
        <taxon>Araneae</taxon>
        <taxon>Araneomorphae</taxon>
        <taxon>Entelegynae</taxon>
        <taxon>Araneoidea</taxon>
        <taxon>Araneidae</taxon>
        <taxon>Caerostris</taxon>
    </lineage>
</organism>